<gene>
    <name evidence="1" type="ORF">metaSSY_00390</name>
</gene>
<reference evidence="1" key="1">
    <citation type="journal article" date="2013" name="Appl. Environ. Microbiol.">
        <title>Functional screening of a metagenomic library reveals operons responsible for enhanced intestinal colonization by gut commensal microbes.</title>
        <authorList>
            <person name="Yoon M.Y."/>
            <person name="Lee K.M."/>
            <person name="Yoon Y."/>
            <person name="Go J."/>
            <person name="Park Y."/>
            <person name="Cho Y.J."/>
            <person name="Tannock G.W."/>
            <person name="Yoon S.S."/>
        </authorList>
    </citation>
    <scope>NUCLEOTIDE SEQUENCE</scope>
</reference>
<name>R4JBJ9_9BACT</name>
<dbReference type="AlphaFoldDB" id="R4JBJ9"/>
<protein>
    <submittedName>
        <fullName evidence="1">Uncharacterized protein</fullName>
    </submittedName>
</protein>
<evidence type="ECO:0000313" key="1">
    <source>
        <dbReference type="EMBL" id="AGK84793.1"/>
    </source>
</evidence>
<accession>R4JBJ9</accession>
<proteinExistence type="predicted"/>
<dbReference type="EMBL" id="KC595276">
    <property type="protein sequence ID" value="AGK84793.1"/>
    <property type="molecule type" value="Genomic_DNA"/>
</dbReference>
<sequence>MAVFGHIKTANIQPIFLDNYLPLLTLQRIAHVSISPYRHIDRYPKY</sequence>
<organism evidence="1">
    <name type="scientific">uncultured bacterium BAC10G6</name>
    <dbReference type="NCBI Taxonomy" id="1329522"/>
    <lineage>
        <taxon>Bacteria</taxon>
        <taxon>environmental samples</taxon>
    </lineage>
</organism>